<keyword evidence="2" id="KW-1185">Reference proteome</keyword>
<evidence type="ECO:0000313" key="1">
    <source>
        <dbReference type="EMBL" id="PHQ32453.1"/>
    </source>
</evidence>
<gene>
    <name evidence="1" type="ORF">CEE69_25325</name>
</gene>
<sequence length="114" mass="12130">MIDDLLQTSSETLPLFDHGQHAKATKAEAYQNALPLMPGRMTAFLKALHDAGRPGLTREEGGDALGVPQNCINSVALKILREGLAVETGERRKTKMGATAAVMVHVDHLDGGGK</sequence>
<accession>A0A2G1W096</accession>
<name>A0A2G1W096_9BACT</name>
<dbReference type="GeneID" id="90611244"/>
<dbReference type="AlphaFoldDB" id="A0A2G1W096"/>
<dbReference type="EMBL" id="NIZW01000026">
    <property type="protein sequence ID" value="PHQ32453.1"/>
    <property type="molecule type" value="Genomic_DNA"/>
</dbReference>
<comment type="caution">
    <text evidence="1">The sequence shown here is derived from an EMBL/GenBank/DDBJ whole genome shotgun (WGS) entry which is preliminary data.</text>
</comment>
<organism evidence="1 2">
    <name type="scientific">Rhodopirellula bahusiensis</name>
    <dbReference type="NCBI Taxonomy" id="2014065"/>
    <lineage>
        <taxon>Bacteria</taxon>
        <taxon>Pseudomonadati</taxon>
        <taxon>Planctomycetota</taxon>
        <taxon>Planctomycetia</taxon>
        <taxon>Pirellulales</taxon>
        <taxon>Pirellulaceae</taxon>
        <taxon>Rhodopirellula</taxon>
    </lineage>
</organism>
<dbReference type="OrthoDB" id="288540at2"/>
<protein>
    <recommendedName>
        <fullName evidence="3">MarR family transcriptional regulator</fullName>
    </recommendedName>
</protein>
<dbReference type="Proteomes" id="UP000225740">
    <property type="component" value="Unassembled WGS sequence"/>
</dbReference>
<evidence type="ECO:0008006" key="3">
    <source>
        <dbReference type="Google" id="ProtNLM"/>
    </source>
</evidence>
<dbReference type="RefSeq" id="WP_099263428.1">
    <property type="nucleotide sequence ID" value="NZ_NIZW01000026.1"/>
</dbReference>
<reference evidence="1 2" key="1">
    <citation type="submission" date="2017-06" db="EMBL/GenBank/DDBJ databases">
        <title>Description of Rhodopirellula bahusiensis sp. nov.</title>
        <authorList>
            <person name="Kizina J."/>
            <person name="Harder J."/>
        </authorList>
    </citation>
    <scope>NUCLEOTIDE SEQUENCE [LARGE SCALE GENOMIC DNA]</scope>
    <source>
        <strain evidence="1 2">SWK21</strain>
    </source>
</reference>
<proteinExistence type="predicted"/>
<evidence type="ECO:0000313" key="2">
    <source>
        <dbReference type="Proteomes" id="UP000225740"/>
    </source>
</evidence>